<sequence>MPLFFYFGQDKNKNKTIKRKEEIKMTESIKVLNFGKKVELVESVNELGETVKEEKVVDYGKDIAARGTFWFSKIAKEKFGSKDSNSATDTFFSNLYTGLIMMDESKLVEFWVCATAYLRDKAPTEDEIMDKLQEVADVKGMKPLFKGALEVLEYSGFFKDKVAQSWDMMQKGARIEAKKEMKKVETQQEKDEIMEESMEQMTMMVDMKNEILEINQEATV</sequence>
<dbReference type="AlphaFoldDB" id="A0A364JLU1"/>
<gene>
    <name evidence="1" type="ORF">BFS35_011005</name>
</gene>
<name>A0A364JLU1_9STAP</name>
<evidence type="ECO:0000313" key="2">
    <source>
        <dbReference type="Proteomes" id="UP000229523"/>
    </source>
</evidence>
<protein>
    <submittedName>
        <fullName evidence="1">Uncharacterized protein</fullName>
    </submittedName>
</protein>
<comment type="caution">
    <text evidence="1">The sequence shown here is derived from an EMBL/GenBank/DDBJ whole genome shotgun (WGS) entry which is preliminary data.</text>
</comment>
<evidence type="ECO:0000313" key="1">
    <source>
        <dbReference type="EMBL" id="RAI79667.1"/>
    </source>
</evidence>
<organism evidence="1 2">
    <name type="scientific">Macrococcoides goetzii</name>
    <dbReference type="NCBI Taxonomy" id="1891097"/>
    <lineage>
        <taxon>Bacteria</taxon>
        <taxon>Bacillati</taxon>
        <taxon>Bacillota</taxon>
        <taxon>Bacilli</taxon>
        <taxon>Bacillales</taxon>
        <taxon>Staphylococcaceae</taxon>
        <taxon>Macrococcoides</taxon>
    </lineage>
</organism>
<dbReference type="EMBL" id="MJBI02000006">
    <property type="protein sequence ID" value="RAI79667.1"/>
    <property type="molecule type" value="Genomic_DNA"/>
</dbReference>
<accession>A0A364JLU1</accession>
<dbReference type="InterPro" id="IPR024410">
    <property type="entry name" value="Phage_TAC_12"/>
</dbReference>
<keyword evidence="2" id="KW-1185">Reference proteome</keyword>
<dbReference type="Proteomes" id="UP000229523">
    <property type="component" value="Unassembled WGS sequence"/>
</dbReference>
<proteinExistence type="predicted"/>
<dbReference type="Pfam" id="PF12363">
    <property type="entry name" value="Phage_TAC_12"/>
    <property type="match status" value="1"/>
</dbReference>
<reference evidence="1 2" key="1">
    <citation type="journal article" date="2018" name="Front. Microbiol.">
        <title>Description and Comparative Genomics of Macrococcus caseolyticus subsp. hominis subsp. nov., Macrococcus goetzii sp. nov., Macrococcus epidermidis sp. nov., and Macrococcus bohemicus sp. nov., Novel Macrococci From Human Clinical Material With Virulence Potential and Suspected Uptake of Foreign DNA by Natural Transformation.</title>
        <authorList>
            <person name="Maslanova I."/>
            <person name="Wertheimer Z."/>
            <person name="Sedlacek I."/>
            <person name="Svec P."/>
            <person name="Indrakova A."/>
            <person name="Kovarovic V."/>
            <person name="Schumann P."/>
            <person name="Sproer C."/>
            <person name="Kralova S."/>
            <person name="Sedo O."/>
            <person name="Kristofova L."/>
            <person name="Vrbovska V."/>
            <person name="Fuzik T."/>
            <person name="Petras P."/>
            <person name="Zdrahal Z."/>
            <person name="Ruzickova V."/>
            <person name="Doskar J."/>
            <person name="Pantucek R."/>
        </authorList>
    </citation>
    <scope>NUCLEOTIDE SEQUENCE [LARGE SCALE GENOMIC DNA]</scope>
    <source>
        <strain evidence="1 2">CCM 4927</strain>
    </source>
</reference>